<dbReference type="RefSeq" id="WP_091166728.1">
    <property type="nucleotide sequence ID" value="NZ_CBCSFM010000003.1"/>
</dbReference>
<dbReference type="OrthoDB" id="1491685at2"/>
<keyword evidence="3" id="KW-1185">Reference proteome</keyword>
<reference evidence="3" key="1">
    <citation type="submission" date="2016-10" db="EMBL/GenBank/DDBJ databases">
        <authorList>
            <person name="Varghese N."/>
            <person name="Submissions S."/>
        </authorList>
    </citation>
    <scope>NUCLEOTIDE SEQUENCE [LARGE SCALE GENOMIC DNA]</scope>
    <source>
        <strain evidence="3">CGMCC 1.8704</strain>
    </source>
</reference>
<accession>A0A1H8KLB2</accession>
<dbReference type="EMBL" id="FODN01000002">
    <property type="protein sequence ID" value="SEN93664.1"/>
    <property type="molecule type" value="Genomic_DNA"/>
</dbReference>
<evidence type="ECO:0000313" key="3">
    <source>
        <dbReference type="Proteomes" id="UP000198657"/>
    </source>
</evidence>
<name>A0A1H8KLB2_9FLAO</name>
<protein>
    <submittedName>
        <fullName evidence="2">Uncharacterized protein</fullName>
    </submittedName>
</protein>
<organism evidence="2 3">
    <name type="scientific">Flavobacterium sinopsychrotolerans</name>
    <dbReference type="NCBI Taxonomy" id="604089"/>
    <lineage>
        <taxon>Bacteria</taxon>
        <taxon>Pseudomonadati</taxon>
        <taxon>Bacteroidota</taxon>
        <taxon>Flavobacteriia</taxon>
        <taxon>Flavobacteriales</taxon>
        <taxon>Flavobacteriaceae</taxon>
        <taxon>Flavobacterium</taxon>
    </lineage>
</organism>
<sequence>MKNIENEFKFEYTIDYDKAIVVSEFTNALNAISNQYEKFLNDKYGSERPEAELCVQKIEKGSIVTTLVEYSSFILPFIGDINTVFEFGKYIKSTYDYLLSGKKELNEEKLDLKDLNNFLKIIEPGTHTNNNVFIQIKGKNNNVVLNPLSANETESRAIRDKIKEEKKELSQKGKKIEYKQALYLEQIKRNLDSKKGNKGVIKELNENSLNLIWENEDEKQEMLSCDDNPFKMIFIVDVEIVEVNSETKLYKIIKVHEIIEP</sequence>
<evidence type="ECO:0000256" key="1">
    <source>
        <dbReference type="SAM" id="Coils"/>
    </source>
</evidence>
<feature type="coiled-coil region" evidence="1">
    <location>
        <begin position="159"/>
        <end position="221"/>
    </location>
</feature>
<gene>
    <name evidence="2" type="ORF">SAMN04487942_1227</name>
</gene>
<dbReference type="Proteomes" id="UP000198657">
    <property type="component" value="Unassembled WGS sequence"/>
</dbReference>
<dbReference type="STRING" id="604089.SAMN04487942_1227"/>
<evidence type="ECO:0000313" key="2">
    <source>
        <dbReference type="EMBL" id="SEN93664.1"/>
    </source>
</evidence>
<dbReference type="AlphaFoldDB" id="A0A1H8KLB2"/>
<proteinExistence type="predicted"/>
<keyword evidence="1" id="KW-0175">Coiled coil</keyword>